<sequence length="171" mass="18572">MRMMSVVFISACALVMFGCGKDGKPLDPARTVFTFAPITLALSCPAHGALEEGAAYFSRAPGVFDPSGTPRECVDRSRMARDLTPLGIRLVDGKRTQMWAVVIRLRPSDATEMLHLTTNAEGRRIVVAVNKKVLRSATVYGAITGDELYLSATSQADAAQLAEHFLKRNRS</sequence>
<dbReference type="InterPro" id="IPR054384">
    <property type="entry name" value="SecDF_P1_head"/>
</dbReference>
<accession>A0ABW0QNZ1</accession>
<evidence type="ECO:0000313" key="3">
    <source>
        <dbReference type="Proteomes" id="UP001596114"/>
    </source>
</evidence>
<dbReference type="Pfam" id="PF22599">
    <property type="entry name" value="SecDF_P1_head"/>
    <property type="match status" value="1"/>
</dbReference>
<comment type="caution">
    <text evidence="2">The sequence shown here is derived from an EMBL/GenBank/DDBJ whole genome shotgun (WGS) entry which is preliminary data.</text>
</comment>
<organism evidence="2 3">
    <name type="scientific">Rhodanobacter ginsengisoli</name>
    <dbReference type="NCBI Taxonomy" id="418646"/>
    <lineage>
        <taxon>Bacteria</taxon>
        <taxon>Pseudomonadati</taxon>
        <taxon>Pseudomonadota</taxon>
        <taxon>Gammaproteobacteria</taxon>
        <taxon>Lysobacterales</taxon>
        <taxon>Rhodanobacteraceae</taxon>
        <taxon>Rhodanobacter</taxon>
    </lineage>
</organism>
<dbReference type="EMBL" id="JBHSNF010000001">
    <property type="protein sequence ID" value="MFC5524409.1"/>
    <property type="molecule type" value="Genomic_DNA"/>
</dbReference>
<proteinExistence type="predicted"/>
<dbReference type="RefSeq" id="WP_377316580.1">
    <property type="nucleotide sequence ID" value="NZ_JBHSNF010000001.1"/>
</dbReference>
<protein>
    <recommendedName>
        <fullName evidence="1">SecDF P1 head subdomain domain-containing protein</fullName>
    </recommendedName>
</protein>
<keyword evidence="3" id="KW-1185">Reference proteome</keyword>
<dbReference type="PROSITE" id="PS51257">
    <property type="entry name" value="PROKAR_LIPOPROTEIN"/>
    <property type="match status" value="1"/>
</dbReference>
<dbReference type="Proteomes" id="UP001596114">
    <property type="component" value="Unassembled WGS sequence"/>
</dbReference>
<feature type="domain" description="SecDF P1 head subdomain" evidence="1">
    <location>
        <begin position="95"/>
        <end position="162"/>
    </location>
</feature>
<evidence type="ECO:0000259" key="1">
    <source>
        <dbReference type="Pfam" id="PF22599"/>
    </source>
</evidence>
<evidence type="ECO:0000313" key="2">
    <source>
        <dbReference type="EMBL" id="MFC5524409.1"/>
    </source>
</evidence>
<dbReference type="Gene3D" id="3.30.1360.200">
    <property type="match status" value="1"/>
</dbReference>
<reference evidence="3" key="1">
    <citation type="journal article" date="2019" name="Int. J. Syst. Evol. Microbiol.">
        <title>The Global Catalogue of Microorganisms (GCM) 10K type strain sequencing project: providing services to taxonomists for standard genome sequencing and annotation.</title>
        <authorList>
            <consortium name="The Broad Institute Genomics Platform"/>
            <consortium name="The Broad Institute Genome Sequencing Center for Infectious Disease"/>
            <person name="Wu L."/>
            <person name="Ma J."/>
        </authorList>
    </citation>
    <scope>NUCLEOTIDE SEQUENCE [LARGE SCALE GENOMIC DNA]</scope>
    <source>
        <strain evidence="3">CGMCC 1.16619</strain>
    </source>
</reference>
<gene>
    <name evidence="2" type="ORF">ACFPPA_01505</name>
</gene>
<name>A0ABW0QNZ1_9GAMM</name>